<reference evidence="2" key="1">
    <citation type="submission" date="2017-05" db="EMBL/GenBank/DDBJ databases">
        <title>The Genome Sequence of Enterococcus sp. 9E7_DIV0242.</title>
        <authorList>
            <consortium name="The Broad Institute Genomics Platform"/>
            <consortium name="The Broad Institute Genomic Center for Infectious Diseases"/>
            <person name="Earl A."/>
            <person name="Manson A."/>
            <person name="Schwartman J."/>
            <person name="Gilmore M."/>
            <person name="Abouelleil A."/>
            <person name="Cao P."/>
            <person name="Chapman S."/>
            <person name="Cusick C."/>
            <person name="Shea T."/>
            <person name="Young S."/>
            <person name="Neafsey D."/>
            <person name="Nusbaum C."/>
            <person name="Birren B."/>
        </authorList>
    </citation>
    <scope>NUCLEOTIDE SEQUENCE [LARGE SCALE GENOMIC DNA]</scope>
    <source>
        <strain evidence="2">9E7_DIV0242</strain>
    </source>
</reference>
<keyword evidence="4" id="KW-1185">Reference proteome</keyword>
<dbReference type="OrthoDB" id="2195019at2"/>
<evidence type="ECO:0000256" key="1">
    <source>
        <dbReference type="SAM" id="MobiDB-lite"/>
    </source>
</evidence>
<reference evidence="3" key="2">
    <citation type="submission" date="2017-05" db="EMBL/GenBank/DDBJ databases">
        <authorList>
            <consortium name="The Broad Institute Genomics Platform"/>
            <consortium name="The Broad Institute Genomic Center for Infectious Diseases"/>
            <person name="Earl A."/>
            <person name="Manson A."/>
            <person name="Schwartman J."/>
            <person name="Gilmore M."/>
            <person name="Abouelleil A."/>
            <person name="Cao P."/>
            <person name="Chapman S."/>
            <person name="Cusick C."/>
            <person name="Shea T."/>
            <person name="Young S."/>
            <person name="Neafsey D."/>
            <person name="Nusbaum C."/>
            <person name="Birren B."/>
        </authorList>
    </citation>
    <scope>NUCLEOTIDE SEQUENCE</scope>
    <source>
        <strain evidence="3">9E7_DIV0242</strain>
    </source>
</reference>
<dbReference type="PROSITE" id="PS51257">
    <property type="entry name" value="PROKAR_LIPOPROTEIN"/>
    <property type="match status" value="1"/>
</dbReference>
<feature type="compositionally biased region" description="Basic and acidic residues" evidence="1">
    <location>
        <begin position="45"/>
        <end position="59"/>
    </location>
</feature>
<dbReference type="EMBL" id="NGMM01000007">
    <property type="protein sequence ID" value="OTP11634.1"/>
    <property type="molecule type" value="Genomic_DNA"/>
</dbReference>
<sequence length="224" mass="23944">MRKKVVCLVGLALFLTGCTPLNDRQDESEQKKESLLEVFDQAVDEAKKDSSEAKEKTKESTTASSSSTAETVESSAPATAVPTEPTIDKNSYPFGVSMMDITATGVFSKTGMNIPQTIMLSFVTESSGTVALVSNGGRTEYYTAQYKLIPTTAIRVFSAGSNDVRTVNVNTEIVIDYLAGSHGGYDAGNFYVFTNSSGTLSLATPNYAGNVMATESDVMLEYLP</sequence>
<gene>
    <name evidence="3" type="ORF">A5888_003439</name>
    <name evidence="2" type="ORF">A5888_003733</name>
</gene>
<evidence type="ECO:0008006" key="5">
    <source>
        <dbReference type="Google" id="ProtNLM"/>
    </source>
</evidence>
<protein>
    <recommendedName>
        <fullName evidence="5">Lipoprotein</fullName>
    </recommendedName>
</protein>
<dbReference type="RefSeq" id="WP_086350713.1">
    <property type="nucleotide sequence ID" value="NZ_CP147247.1"/>
</dbReference>
<name>A0A242K2Y0_9ENTE</name>
<evidence type="ECO:0000313" key="3">
    <source>
        <dbReference type="EMBL" id="WYJ91671.1"/>
    </source>
</evidence>
<evidence type="ECO:0000313" key="2">
    <source>
        <dbReference type="EMBL" id="OTP11634.1"/>
    </source>
</evidence>
<dbReference type="AlphaFoldDB" id="A0A242K2Y0"/>
<reference evidence="3" key="3">
    <citation type="submission" date="2024-03" db="EMBL/GenBank/DDBJ databases">
        <title>The Genome Sequence of Enterococcus sp. DIV0242b.</title>
        <authorList>
            <consortium name="The Broad Institute Genomics Platform"/>
            <consortium name="The Broad Institute Microbial Omics Core"/>
            <consortium name="The Broad Institute Genomic Center for Infectious Diseases"/>
            <person name="Earl A."/>
            <person name="Manson A."/>
            <person name="Gilmore M."/>
            <person name="Schwartman J."/>
            <person name="Shea T."/>
            <person name="Abouelleil A."/>
            <person name="Cao P."/>
            <person name="Chapman S."/>
            <person name="Cusick C."/>
            <person name="Young S."/>
            <person name="Neafsey D."/>
            <person name="Nusbaum C."/>
            <person name="Birren B."/>
        </authorList>
    </citation>
    <scope>NUCLEOTIDE SEQUENCE</scope>
    <source>
        <strain evidence="3">9E7_DIV0242</strain>
    </source>
</reference>
<organism evidence="2">
    <name type="scientific">Candidatus Enterococcus clewellii</name>
    <dbReference type="NCBI Taxonomy" id="1834193"/>
    <lineage>
        <taxon>Bacteria</taxon>
        <taxon>Bacillati</taxon>
        <taxon>Bacillota</taxon>
        <taxon>Bacilli</taxon>
        <taxon>Lactobacillales</taxon>
        <taxon>Enterococcaceae</taxon>
        <taxon>Enterococcus</taxon>
    </lineage>
</organism>
<dbReference type="Proteomes" id="UP000195141">
    <property type="component" value="Chromosome"/>
</dbReference>
<feature type="compositionally biased region" description="Low complexity" evidence="1">
    <location>
        <begin position="60"/>
        <end position="80"/>
    </location>
</feature>
<proteinExistence type="predicted"/>
<dbReference type="EMBL" id="CP147247">
    <property type="protein sequence ID" value="WYJ91671.1"/>
    <property type="molecule type" value="Genomic_DNA"/>
</dbReference>
<evidence type="ECO:0000313" key="4">
    <source>
        <dbReference type="Proteomes" id="UP000195141"/>
    </source>
</evidence>
<feature type="region of interest" description="Disordered" evidence="1">
    <location>
        <begin position="45"/>
        <end position="86"/>
    </location>
</feature>
<accession>A0A242K2Y0</accession>